<evidence type="ECO:0000256" key="1">
    <source>
        <dbReference type="PIRSR" id="PIRSR005962-1"/>
    </source>
</evidence>
<dbReference type="PANTHER" id="PTHR30575:SF3">
    <property type="entry name" value="PEPTIDASE M20 DIMERISATION DOMAIN-CONTAINING PROTEIN"/>
    <property type="match status" value="1"/>
</dbReference>
<dbReference type="GO" id="GO:0016805">
    <property type="term" value="F:dipeptidase activity"/>
    <property type="evidence" value="ECO:0007669"/>
    <property type="project" value="TreeGrafter"/>
</dbReference>
<reference evidence="3 4" key="1">
    <citation type="submission" date="2017-02" db="EMBL/GenBank/DDBJ databases">
        <authorList>
            <person name="Peterson S.W."/>
        </authorList>
    </citation>
    <scope>NUCLEOTIDE SEQUENCE [LARGE SCALE GENOMIC DNA]</scope>
    <source>
        <strain evidence="3 4">M1</strain>
    </source>
</reference>
<dbReference type="InterPro" id="IPR052030">
    <property type="entry name" value="Peptidase_M20/M20A_hydrolases"/>
</dbReference>
<protein>
    <submittedName>
        <fullName evidence="3">Aminobenzoyl-glutamate utilization protein A</fullName>
    </submittedName>
</protein>
<sequence length="437" mass="48275">MKEKVIKFVDTIGEKIIAYRRDFHKYPEVGWTEFRTSSIIARKLNELGFKIKLGKDILKDEERMGLPSEEELDHHYYRALDQGADEEFIRPLKGGFTGVVGTLDLGDGPVIALRFDIDALKIPEHEGEDHLPYKLKFSSVNDNIMHACGHDCHAAIGLGVAETLSRFKEKIDGVGKIKLIFQPAEEGVRGAKAMVKSGILDDVDYIIGSHIGLISLSSGALVCGTNGFMATTKFDVYFKGLASHAGGAPNEGKNSMMAACTAVLNLNSMPRHKDGGSRINVGTLVSGTDRNIIPENSFMKIETRGETTDINDYYKEYALRIIKASAEMHNVDFKIEYMGEALSGVCSQELVNRVKNIGISLDCFNNVIDISNETGGSEDFTYMMNRVQKNGGQGVYFTVGTNIKAGHHNSKFDVNERDLIKAVKLFVILTIDILKNH</sequence>
<dbReference type="RefSeq" id="WP_079489731.1">
    <property type="nucleotide sequence ID" value="NZ_FUZT01000002.1"/>
</dbReference>
<dbReference type="SUPFAM" id="SSF53187">
    <property type="entry name" value="Zn-dependent exopeptidases"/>
    <property type="match status" value="1"/>
</dbReference>
<dbReference type="EMBL" id="FUZT01000002">
    <property type="protein sequence ID" value="SKC46889.1"/>
    <property type="molecule type" value="Genomic_DNA"/>
</dbReference>
<feature type="binding site" evidence="1">
    <location>
        <position position="150"/>
    </location>
    <ligand>
        <name>Mn(2+)</name>
        <dbReference type="ChEBI" id="CHEBI:29035"/>
        <label>2</label>
    </ligand>
</feature>
<feature type="binding site" evidence="1">
    <location>
        <position position="408"/>
    </location>
    <ligand>
        <name>Mn(2+)</name>
        <dbReference type="ChEBI" id="CHEBI:29035"/>
        <label>2</label>
    </ligand>
</feature>
<evidence type="ECO:0000313" key="4">
    <source>
        <dbReference type="Proteomes" id="UP000190285"/>
    </source>
</evidence>
<feature type="binding site" evidence="1">
    <location>
        <position position="148"/>
    </location>
    <ligand>
        <name>Mn(2+)</name>
        <dbReference type="ChEBI" id="CHEBI:29035"/>
        <label>2</label>
    </ligand>
</feature>
<dbReference type="GO" id="GO:0046657">
    <property type="term" value="P:folic acid catabolic process"/>
    <property type="evidence" value="ECO:0007669"/>
    <property type="project" value="TreeGrafter"/>
</dbReference>
<dbReference type="InterPro" id="IPR036264">
    <property type="entry name" value="Bact_exopeptidase_dim_dom"/>
</dbReference>
<organism evidence="3 4">
    <name type="scientific">Maledivibacter halophilus</name>
    <dbReference type="NCBI Taxonomy" id="36842"/>
    <lineage>
        <taxon>Bacteria</taxon>
        <taxon>Bacillati</taxon>
        <taxon>Bacillota</taxon>
        <taxon>Clostridia</taxon>
        <taxon>Peptostreptococcales</taxon>
        <taxon>Caminicellaceae</taxon>
        <taxon>Maledivibacter</taxon>
    </lineage>
</organism>
<dbReference type="GO" id="GO:0046872">
    <property type="term" value="F:metal ion binding"/>
    <property type="evidence" value="ECO:0007669"/>
    <property type="project" value="UniProtKB-KW"/>
</dbReference>
<proteinExistence type="predicted"/>
<dbReference type="InterPro" id="IPR011650">
    <property type="entry name" value="Peptidase_M20_dimer"/>
</dbReference>
<evidence type="ECO:0000313" key="3">
    <source>
        <dbReference type="EMBL" id="SKC46889.1"/>
    </source>
</evidence>
<dbReference type="NCBIfam" id="TIGR01891">
    <property type="entry name" value="amidohydrolases"/>
    <property type="match status" value="1"/>
</dbReference>
<accession>A0A1T5J670</accession>
<dbReference type="AlphaFoldDB" id="A0A1T5J670"/>
<feature type="binding site" evidence="1">
    <location>
        <position position="186"/>
    </location>
    <ligand>
        <name>Mn(2+)</name>
        <dbReference type="ChEBI" id="CHEBI:29035"/>
        <label>2</label>
    </ligand>
</feature>
<dbReference type="Pfam" id="PF01546">
    <property type="entry name" value="Peptidase_M20"/>
    <property type="match status" value="1"/>
</dbReference>
<feature type="binding site" evidence="1">
    <location>
        <position position="210"/>
    </location>
    <ligand>
        <name>Mn(2+)</name>
        <dbReference type="ChEBI" id="CHEBI:29035"/>
        <label>2</label>
    </ligand>
</feature>
<evidence type="ECO:0000259" key="2">
    <source>
        <dbReference type="Pfam" id="PF07687"/>
    </source>
</evidence>
<comment type="cofactor">
    <cofactor evidence="1">
        <name>Mn(2+)</name>
        <dbReference type="ChEBI" id="CHEBI:29035"/>
    </cofactor>
    <text evidence="1">The Mn(2+) ion enhances activity.</text>
</comment>
<keyword evidence="1" id="KW-0479">Metal-binding</keyword>
<dbReference type="PANTHER" id="PTHR30575">
    <property type="entry name" value="PEPTIDASE M20"/>
    <property type="match status" value="1"/>
</dbReference>
<dbReference type="InterPro" id="IPR002933">
    <property type="entry name" value="Peptidase_M20"/>
</dbReference>
<name>A0A1T5J670_9FIRM</name>
<dbReference type="OrthoDB" id="9776731at2"/>
<dbReference type="Gene3D" id="3.40.630.10">
    <property type="entry name" value="Zn peptidases"/>
    <property type="match status" value="2"/>
</dbReference>
<dbReference type="InterPro" id="IPR017439">
    <property type="entry name" value="Amidohydrolase"/>
</dbReference>
<dbReference type="PIRSF" id="PIRSF005962">
    <property type="entry name" value="Pept_M20D_amidohydro"/>
    <property type="match status" value="1"/>
</dbReference>
<feature type="domain" description="Peptidase M20 dimerisation" evidence="2">
    <location>
        <begin position="234"/>
        <end position="318"/>
    </location>
</feature>
<keyword evidence="1" id="KW-0464">Manganese</keyword>
<dbReference type="SUPFAM" id="SSF55031">
    <property type="entry name" value="Bacterial exopeptidase dimerisation domain"/>
    <property type="match status" value="1"/>
</dbReference>
<dbReference type="Pfam" id="PF07687">
    <property type="entry name" value="M20_dimer"/>
    <property type="match status" value="1"/>
</dbReference>
<gene>
    <name evidence="3" type="ORF">SAMN02194393_00939</name>
</gene>
<dbReference type="Proteomes" id="UP000190285">
    <property type="component" value="Unassembled WGS sequence"/>
</dbReference>
<dbReference type="GO" id="GO:0071713">
    <property type="term" value="F:para-aminobenzoyl-glutamate hydrolase activity"/>
    <property type="evidence" value="ECO:0007669"/>
    <property type="project" value="TreeGrafter"/>
</dbReference>
<dbReference type="STRING" id="36842.SAMN02194393_00939"/>
<keyword evidence="4" id="KW-1185">Reference proteome</keyword>
<dbReference type="GO" id="GO:0005737">
    <property type="term" value="C:cytoplasm"/>
    <property type="evidence" value="ECO:0007669"/>
    <property type="project" value="TreeGrafter"/>
</dbReference>